<keyword evidence="2 3" id="KW-0040">ANK repeat</keyword>
<evidence type="ECO:0000259" key="4">
    <source>
        <dbReference type="PROSITE" id="PS50225"/>
    </source>
</evidence>
<dbReference type="GO" id="GO:0035556">
    <property type="term" value="P:intracellular signal transduction"/>
    <property type="evidence" value="ECO:0007669"/>
    <property type="project" value="InterPro"/>
</dbReference>
<protein>
    <recommendedName>
        <fullName evidence="4">SOCS box domain-containing protein</fullName>
    </recommendedName>
</protein>
<dbReference type="PANTHER" id="PTHR24171">
    <property type="entry name" value="ANKYRIN REPEAT DOMAIN-CONTAINING PROTEIN 39-RELATED"/>
    <property type="match status" value="1"/>
</dbReference>
<dbReference type="PROSITE" id="PS50088">
    <property type="entry name" value="ANK_REPEAT"/>
    <property type="match status" value="4"/>
</dbReference>
<dbReference type="Pfam" id="PF12796">
    <property type="entry name" value="Ank_2"/>
    <property type="match status" value="1"/>
</dbReference>
<feature type="repeat" description="ANK" evidence="3">
    <location>
        <begin position="168"/>
        <end position="200"/>
    </location>
</feature>
<dbReference type="InterPro" id="IPR036770">
    <property type="entry name" value="Ankyrin_rpt-contain_sf"/>
</dbReference>
<name>A0AA88XSG2_PINIB</name>
<keyword evidence="6" id="KW-1185">Reference proteome</keyword>
<evidence type="ECO:0000313" key="5">
    <source>
        <dbReference type="EMBL" id="KAK3086647.1"/>
    </source>
</evidence>
<dbReference type="InterPro" id="IPR002110">
    <property type="entry name" value="Ankyrin_rpt"/>
</dbReference>
<dbReference type="PROSITE" id="PS50225">
    <property type="entry name" value="SOCS"/>
    <property type="match status" value="1"/>
</dbReference>
<sequence length="403" mass="45484">MSTSAVQQRVAVTVFPITSSYDVVGKVPSRFDGEDDVVLLELVKAGKDKEVRSILSKGDYRDRNYRDGLGRTALHWATEYGYVHFVKLLVEHKWDINSQDNKLQTPLHVACNHRGTETALYFISNGCDINILDGNGNSPLQRAIHNNMEEVFYFLCESGANVNSKNKNLWCPLHEAVRVGNENIVRRLIRRGADVNAVTEYKANPFSTAIFYYRIALKNSYSNLDSICRLLIDNGSYLSEWDGQWTPLMSTISLCNSYLAGLLLYHGCKIPTPAECGRSLIVEAFTRCDTNVVKLLIYCGYRVTPDEVEQCNKRIPTFSRSFRRLAFSGILDANTNGHKIITWLRERSENVAPLSELCRVSIRNSVNDGSRDKSIVDNIENLPLPRCLKDYIALEDLSSLIPA</sequence>
<dbReference type="SMART" id="SM00969">
    <property type="entry name" value="SOCS_box"/>
    <property type="match status" value="1"/>
</dbReference>
<dbReference type="EMBL" id="VSWD01000012">
    <property type="protein sequence ID" value="KAK3086647.1"/>
    <property type="molecule type" value="Genomic_DNA"/>
</dbReference>
<dbReference type="InterPro" id="IPR036036">
    <property type="entry name" value="SOCS_box-like_dom_sf"/>
</dbReference>
<evidence type="ECO:0000256" key="3">
    <source>
        <dbReference type="PROSITE-ProRule" id="PRU00023"/>
    </source>
</evidence>
<feature type="domain" description="SOCS box" evidence="4">
    <location>
        <begin position="344"/>
        <end position="398"/>
    </location>
</feature>
<dbReference type="InterPro" id="IPR001496">
    <property type="entry name" value="SOCS_box"/>
</dbReference>
<dbReference type="SUPFAM" id="SSF48403">
    <property type="entry name" value="Ankyrin repeat"/>
    <property type="match status" value="1"/>
</dbReference>
<dbReference type="PRINTS" id="PR01415">
    <property type="entry name" value="ANKYRIN"/>
</dbReference>
<dbReference type="Proteomes" id="UP001186944">
    <property type="component" value="Unassembled WGS sequence"/>
</dbReference>
<dbReference type="Pfam" id="PF00023">
    <property type="entry name" value="Ank"/>
    <property type="match status" value="2"/>
</dbReference>
<dbReference type="Pfam" id="PF07525">
    <property type="entry name" value="SOCS_box"/>
    <property type="match status" value="1"/>
</dbReference>
<dbReference type="SMART" id="SM00248">
    <property type="entry name" value="ANK"/>
    <property type="match status" value="6"/>
</dbReference>
<dbReference type="PROSITE" id="PS50297">
    <property type="entry name" value="ANK_REP_REGION"/>
    <property type="match status" value="3"/>
</dbReference>
<dbReference type="Gene3D" id="1.10.750.20">
    <property type="entry name" value="SOCS box"/>
    <property type="match status" value="1"/>
</dbReference>
<evidence type="ECO:0000313" key="6">
    <source>
        <dbReference type="Proteomes" id="UP001186944"/>
    </source>
</evidence>
<feature type="repeat" description="ANK" evidence="3">
    <location>
        <begin position="135"/>
        <end position="167"/>
    </location>
</feature>
<dbReference type="Gene3D" id="1.25.40.20">
    <property type="entry name" value="Ankyrin repeat-containing domain"/>
    <property type="match status" value="2"/>
</dbReference>
<proteinExistence type="predicted"/>
<organism evidence="5 6">
    <name type="scientific">Pinctada imbricata</name>
    <name type="common">Atlantic pearl-oyster</name>
    <name type="synonym">Pinctada martensii</name>
    <dbReference type="NCBI Taxonomy" id="66713"/>
    <lineage>
        <taxon>Eukaryota</taxon>
        <taxon>Metazoa</taxon>
        <taxon>Spiralia</taxon>
        <taxon>Lophotrochozoa</taxon>
        <taxon>Mollusca</taxon>
        <taxon>Bivalvia</taxon>
        <taxon>Autobranchia</taxon>
        <taxon>Pteriomorphia</taxon>
        <taxon>Pterioida</taxon>
        <taxon>Pterioidea</taxon>
        <taxon>Pteriidae</taxon>
        <taxon>Pinctada</taxon>
    </lineage>
</organism>
<keyword evidence="1" id="KW-0677">Repeat</keyword>
<accession>A0AA88XSG2</accession>
<evidence type="ECO:0000256" key="1">
    <source>
        <dbReference type="ARBA" id="ARBA00022737"/>
    </source>
</evidence>
<gene>
    <name evidence="5" type="ORF">FSP39_021344</name>
</gene>
<dbReference type="CDD" id="cd03587">
    <property type="entry name" value="SOCS"/>
    <property type="match status" value="1"/>
</dbReference>
<dbReference type="SUPFAM" id="SSF158235">
    <property type="entry name" value="SOCS box-like"/>
    <property type="match status" value="1"/>
</dbReference>
<reference evidence="5" key="1">
    <citation type="submission" date="2019-08" db="EMBL/GenBank/DDBJ databases">
        <title>The improved chromosome-level genome for the pearl oyster Pinctada fucata martensii using PacBio sequencing and Hi-C.</title>
        <authorList>
            <person name="Zheng Z."/>
        </authorList>
    </citation>
    <scope>NUCLEOTIDE SEQUENCE</scope>
    <source>
        <strain evidence="5">ZZ-2019</strain>
        <tissue evidence="5">Adductor muscle</tissue>
    </source>
</reference>
<feature type="repeat" description="ANK" evidence="3">
    <location>
        <begin position="69"/>
        <end position="101"/>
    </location>
</feature>
<comment type="caution">
    <text evidence="5">The sequence shown here is derived from an EMBL/GenBank/DDBJ whole genome shotgun (WGS) entry which is preliminary data.</text>
</comment>
<dbReference type="AlphaFoldDB" id="A0AA88XSG2"/>
<evidence type="ECO:0000256" key="2">
    <source>
        <dbReference type="ARBA" id="ARBA00023043"/>
    </source>
</evidence>
<feature type="repeat" description="ANK" evidence="3">
    <location>
        <begin position="102"/>
        <end position="134"/>
    </location>
</feature>